<dbReference type="EMBL" id="JAEHSL010000046">
    <property type="protein sequence ID" value="MBI6183599.1"/>
    <property type="molecule type" value="Genomic_DNA"/>
</dbReference>
<proteinExistence type="inferred from homology"/>
<evidence type="ECO:0000256" key="4">
    <source>
        <dbReference type="ARBA" id="ARBA00022692"/>
    </source>
</evidence>
<dbReference type="Pfam" id="PF04239">
    <property type="entry name" value="DUF421"/>
    <property type="match status" value="1"/>
</dbReference>
<keyword evidence="5 7" id="KW-1133">Transmembrane helix</keyword>
<dbReference type="PANTHER" id="PTHR34582:SF6">
    <property type="entry name" value="UPF0702 TRANSMEMBRANE PROTEIN YCAP"/>
    <property type="match status" value="1"/>
</dbReference>
<dbReference type="InterPro" id="IPR007353">
    <property type="entry name" value="DUF421"/>
</dbReference>
<evidence type="ECO:0000313" key="9">
    <source>
        <dbReference type="EMBL" id="MBI6183599.1"/>
    </source>
</evidence>
<comment type="similarity">
    <text evidence="2">Belongs to the UPF0702 family.</text>
</comment>
<evidence type="ECO:0000256" key="7">
    <source>
        <dbReference type="SAM" id="Phobius"/>
    </source>
</evidence>
<keyword evidence="3" id="KW-1003">Cell membrane</keyword>
<dbReference type="PANTHER" id="PTHR34582">
    <property type="entry name" value="UPF0702 TRANSMEMBRANE PROTEIN YCAP"/>
    <property type="match status" value="1"/>
</dbReference>
<accession>A0ABS0U051</accession>
<comment type="caution">
    <text evidence="9">The sequence shown here is derived from an EMBL/GenBank/DDBJ whole genome shotgun (WGS) entry which is preliminary data.</text>
</comment>
<evidence type="ECO:0000256" key="1">
    <source>
        <dbReference type="ARBA" id="ARBA00004651"/>
    </source>
</evidence>
<feature type="domain" description="YetF C-terminal" evidence="8">
    <location>
        <begin position="82"/>
        <end position="148"/>
    </location>
</feature>
<keyword evidence="10" id="KW-1185">Reference proteome</keyword>
<evidence type="ECO:0000313" key="10">
    <source>
        <dbReference type="Proteomes" id="UP000639004"/>
    </source>
</evidence>
<dbReference type="Gene3D" id="3.30.240.20">
    <property type="entry name" value="bsu07140 like domains"/>
    <property type="match status" value="1"/>
</dbReference>
<dbReference type="InterPro" id="IPR023090">
    <property type="entry name" value="UPF0702_alpha/beta_dom_sf"/>
</dbReference>
<dbReference type="RefSeq" id="WP_198642709.1">
    <property type="nucleotide sequence ID" value="NZ_JAEHSL010000046.1"/>
</dbReference>
<dbReference type="Proteomes" id="UP000639004">
    <property type="component" value="Unassembled WGS sequence"/>
</dbReference>
<keyword evidence="6 7" id="KW-0472">Membrane</keyword>
<reference evidence="9 10" key="1">
    <citation type="submission" date="2020-12" db="EMBL/GenBank/DDBJ databases">
        <title>Enhanced detection system for hospital associated transmission using whole genome sequencing surveillance.</title>
        <authorList>
            <person name="Harrison L.H."/>
            <person name="Van Tyne D."/>
            <person name="Marsh J.W."/>
            <person name="Griffith M.P."/>
            <person name="Snyder D.J."/>
            <person name="Cooper V.S."/>
            <person name="Mustapha M."/>
        </authorList>
    </citation>
    <scope>NUCLEOTIDE SEQUENCE [LARGE SCALE GENOMIC DNA]</scope>
    <source>
        <strain evidence="9 10">SER00238</strain>
    </source>
</reference>
<evidence type="ECO:0000259" key="8">
    <source>
        <dbReference type="Pfam" id="PF04239"/>
    </source>
</evidence>
<protein>
    <submittedName>
        <fullName evidence="9">DUF421 domain-containing protein</fullName>
    </submittedName>
</protein>
<sequence length="150" mass="16923">MDIVIRTAAIYFALYIVLKIAGNRTLLRMTSFDFILLLIVSEATQQAMLPDDLSVTSAIIAIVTLFCIDIIFSLIKNNIPLADKFFDGSPIILIEHGRLLPWRMKKVHLTQDDIMEIARTKQGIECISQIKFAIMEKNGDISIIKNPSKD</sequence>
<feature type="transmembrane region" description="Helical" evidence="7">
    <location>
        <begin position="53"/>
        <end position="75"/>
    </location>
</feature>
<evidence type="ECO:0000256" key="6">
    <source>
        <dbReference type="ARBA" id="ARBA00023136"/>
    </source>
</evidence>
<organism evidence="9 10">
    <name type="scientific">Serratia proteamaculans</name>
    <dbReference type="NCBI Taxonomy" id="28151"/>
    <lineage>
        <taxon>Bacteria</taxon>
        <taxon>Pseudomonadati</taxon>
        <taxon>Pseudomonadota</taxon>
        <taxon>Gammaproteobacteria</taxon>
        <taxon>Enterobacterales</taxon>
        <taxon>Yersiniaceae</taxon>
        <taxon>Serratia</taxon>
    </lineage>
</organism>
<name>A0ABS0U051_SERPR</name>
<keyword evidence="4 7" id="KW-0812">Transmembrane</keyword>
<evidence type="ECO:0000256" key="2">
    <source>
        <dbReference type="ARBA" id="ARBA00006448"/>
    </source>
</evidence>
<evidence type="ECO:0000256" key="3">
    <source>
        <dbReference type="ARBA" id="ARBA00022475"/>
    </source>
</evidence>
<gene>
    <name evidence="9" type="ORF">JEQ07_24780</name>
</gene>
<comment type="subcellular location">
    <subcellularLocation>
        <location evidence="1">Cell membrane</location>
        <topology evidence="1">Multi-pass membrane protein</topology>
    </subcellularLocation>
</comment>
<evidence type="ECO:0000256" key="5">
    <source>
        <dbReference type="ARBA" id="ARBA00022989"/>
    </source>
</evidence>